<evidence type="ECO:0000313" key="4">
    <source>
        <dbReference type="EMBL" id="KGE72839.1"/>
    </source>
</evidence>
<evidence type="ECO:0000256" key="3">
    <source>
        <dbReference type="RuleBase" id="RU004046"/>
    </source>
</evidence>
<gene>
    <name evidence="4" type="ORF">DC28_05575</name>
</gene>
<dbReference type="GO" id="GO:0004340">
    <property type="term" value="F:glucokinase activity"/>
    <property type="evidence" value="ECO:0007669"/>
    <property type="project" value="InterPro"/>
</dbReference>
<dbReference type="InterPro" id="IPR043129">
    <property type="entry name" value="ATPase_NBD"/>
</dbReference>
<dbReference type="PANTHER" id="PTHR47363">
    <property type="entry name" value="GLUCOKINASE"/>
    <property type="match status" value="1"/>
</dbReference>
<dbReference type="CDD" id="cd24008">
    <property type="entry name" value="ASKHA_NBD_GLK"/>
    <property type="match status" value="1"/>
</dbReference>
<keyword evidence="5" id="KW-1185">Reference proteome</keyword>
<dbReference type="RefSeq" id="WP_037546668.1">
    <property type="nucleotide sequence ID" value="NZ_JNUP01000047.1"/>
</dbReference>
<keyword evidence="1" id="KW-0808">Transferase</keyword>
<dbReference type="GO" id="GO:0005536">
    <property type="term" value="F:D-glucose binding"/>
    <property type="evidence" value="ECO:0007669"/>
    <property type="project" value="InterPro"/>
</dbReference>
<dbReference type="InterPro" id="IPR003836">
    <property type="entry name" value="Glucokinase"/>
</dbReference>
<keyword evidence="2" id="KW-0418">Kinase</keyword>
<dbReference type="SUPFAM" id="SSF53067">
    <property type="entry name" value="Actin-like ATPase domain"/>
    <property type="match status" value="1"/>
</dbReference>
<dbReference type="GO" id="GO:0006096">
    <property type="term" value="P:glycolytic process"/>
    <property type="evidence" value="ECO:0007669"/>
    <property type="project" value="InterPro"/>
</dbReference>
<dbReference type="EMBL" id="JNUP01000047">
    <property type="protein sequence ID" value="KGE72839.1"/>
    <property type="molecule type" value="Genomic_DNA"/>
</dbReference>
<organism evidence="4 5">
    <name type="scientific">Spirochaeta lutea</name>
    <dbReference type="NCBI Taxonomy" id="1480694"/>
    <lineage>
        <taxon>Bacteria</taxon>
        <taxon>Pseudomonadati</taxon>
        <taxon>Spirochaetota</taxon>
        <taxon>Spirochaetia</taxon>
        <taxon>Spirochaetales</taxon>
        <taxon>Spirochaetaceae</taxon>
        <taxon>Spirochaeta</taxon>
    </lineage>
</organism>
<accession>A0A098QYX7</accession>
<comment type="caution">
    <text evidence="4">The sequence shown here is derived from an EMBL/GenBank/DDBJ whole genome shotgun (WGS) entry which is preliminary data.</text>
</comment>
<dbReference type="Gene3D" id="3.30.420.40">
    <property type="match status" value="1"/>
</dbReference>
<name>A0A098QYX7_9SPIO</name>
<reference evidence="4 5" key="1">
    <citation type="submission" date="2014-05" db="EMBL/GenBank/DDBJ databases">
        <title>De novo Genome Sequence of Spirocheata sp.</title>
        <authorList>
            <person name="Shivani Y."/>
            <person name="Subhash Y."/>
            <person name="Tushar L."/>
            <person name="Sasikala C."/>
            <person name="Ramana C.V."/>
        </authorList>
    </citation>
    <scope>NUCLEOTIDE SEQUENCE [LARGE SCALE GENOMIC DNA]</scope>
    <source>
        <strain evidence="4 5">JC230</strain>
    </source>
</reference>
<evidence type="ECO:0000313" key="5">
    <source>
        <dbReference type="Proteomes" id="UP000029692"/>
    </source>
</evidence>
<dbReference type="PANTHER" id="PTHR47363:SF1">
    <property type="entry name" value="GLUCOKINASE"/>
    <property type="match status" value="1"/>
</dbReference>
<dbReference type="Gene3D" id="3.40.367.20">
    <property type="match status" value="1"/>
</dbReference>
<evidence type="ECO:0008006" key="6">
    <source>
        <dbReference type="Google" id="ProtNLM"/>
    </source>
</evidence>
<sequence>MKTIPYSNQSPMVLAGDIGGTNTTLALVERGSAGDFTVLASKRFSSQDLSGMEEAIAQALDEFSADHPQASLRGCCLSGAGPVVDNICHTSNIPWNIDGPAIQKKFGLPTIIINDFSAICYGIPLLDPADPAQLTPLPHPDGTMPAQSEMLPGLSVQAVVGAGTGLGIGYLVKEGQRYVAFPSEAGHSDFGAFDPETRELQAYLHEKIGANPGTEQYVSGQGIVNIHEFFCSRQSALNETNTAILGLPRDQRAPEISKASDSDPICGKSLQLFVQMYARFASSMALTYLPKGGLFLAGGIAAKNKQWFIKDSFFMETFLKNYKESMKAALYNIPVYIVEDYGISLSGAAHGFFSLNQ</sequence>
<evidence type="ECO:0000256" key="2">
    <source>
        <dbReference type="ARBA" id="ARBA00022777"/>
    </source>
</evidence>
<proteinExistence type="inferred from homology"/>
<comment type="similarity">
    <text evidence="3">Belongs to the bacterial glucokinase family.</text>
</comment>
<dbReference type="AlphaFoldDB" id="A0A098QYX7"/>
<dbReference type="eggNOG" id="COG0837">
    <property type="taxonomic scope" value="Bacteria"/>
</dbReference>
<dbReference type="Proteomes" id="UP000029692">
    <property type="component" value="Unassembled WGS sequence"/>
</dbReference>
<dbReference type="GO" id="GO:0005524">
    <property type="term" value="F:ATP binding"/>
    <property type="evidence" value="ECO:0007669"/>
    <property type="project" value="InterPro"/>
</dbReference>
<evidence type="ECO:0000256" key="1">
    <source>
        <dbReference type="ARBA" id="ARBA00022679"/>
    </source>
</evidence>
<protein>
    <recommendedName>
        <fullName evidence="6">Glucokinase</fullName>
    </recommendedName>
</protein>
<dbReference type="STRING" id="1480694.DC28_05575"/>
<dbReference type="Pfam" id="PF02685">
    <property type="entry name" value="Glucokinase"/>
    <property type="match status" value="1"/>
</dbReference>